<evidence type="ECO:0000256" key="5">
    <source>
        <dbReference type="ARBA" id="ARBA00022692"/>
    </source>
</evidence>
<evidence type="ECO:0000256" key="1">
    <source>
        <dbReference type="ARBA" id="ARBA00004429"/>
    </source>
</evidence>
<gene>
    <name evidence="9" type="ORF">UX31_C0006G0049</name>
</gene>
<feature type="transmembrane region" description="Helical" evidence="8">
    <location>
        <begin position="349"/>
        <end position="367"/>
    </location>
</feature>
<accession>A0A0G1NPC6</accession>
<protein>
    <submittedName>
        <fullName evidence="9">Tryptophan/tyrosine permease</fullName>
    </submittedName>
</protein>
<dbReference type="EMBL" id="LCLS01000006">
    <property type="protein sequence ID" value="KKU22137.1"/>
    <property type="molecule type" value="Genomic_DNA"/>
</dbReference>
<evidence type="ECO:0000256" key="7">
    <source>
        <dbReference type="ARBA" id="ARBA00023136"/>
    </source>
</evidence>
<feature type="transmembrane region" description="Helical" evidence="8">
    <location>
        <begin position="85"/>
        <end position="107"/>
    </location>
</feature>
<keyword evidence="6 8" id="KW-1133">Transmembrane helix</keyword>
<keyword evidence="2" id="KW-0813">Transport</keyword>
<proteinExistence type="predicted"/>
<keyword evidence="7 8" id="KW-0472">Membrane</keyword>
<feature type="transmembrane region" description="Helical" evidence="8">
    <location>
        <begin position="219"/>
        <end position="239"/>
    </location>
</feature>
<feature type="transmembrane region" description="Helical" evidence="8">
    <location>
        <begin position="12"/>
        <end position="34"/>
    </location>
</feature>
<dbReference type="GO" id="GO:0005886">
    <property type="term" value="C:plasma membrane"/>
    <property type="evidence" value="ECO:0007669"/>
    <property type="project" value="UniProtKB-SubCell"/>
</dbReference>
<sequence length="370" mass="39562">MKRLTLWYRQYVLPTVLVGSLTVGAGMFALPYVFSKSGFLVGSIYLILFTLIFIKINNDYAVIISEHSGKHRFASYAGEHLGKGGFWLSIIAVVVGLLLTLTIYVILSASFWSLISSSGPNISNYLFWAVSSLAIALSIKKLLNLDTFLSAAMLAIILFVFFLGLGQETPAITPDTSLSGLLFPYGAVLFALYGRAAIGPLEDYYESAKLDWKKAKVPIALGTAIPAVLFLLFAIGVIGLSPSGVTTDAVSGIVGGTLLPLPILGILGLLTIWTSYIVIGTEIKDILSNDLKLHDVLALLIVALVPVLLFTVGIGSFITLVSIVGAIFLAIECILVILMRGKLKGKLSFLDKLIIGLLVAGALHTLIVTI</sequence>
<feature type="transmembrane region" description="Helical" evidence="8">
    <location>
        <begin position="122"/>
        <end position="139"/>
    </location>
</feature>
<evidence type="ECO:0000256" key="4">
    <source>
        <dbReference type="ARBA" id="ARBA00022519"/>
    </source>
</evidence>
<feature type="transmembrane region" description="Helical" evidence="8">
    <location>
        <begin position="291"/>
        <end position="311"/>
    </location>
</feature>
<dbReference type="Proteomes" id="UP000034107">
    <property type="component" value="Unassembled WGS sequence"/>
</dbReference>
<reference evidence="9 10" key="1">
    <citation type="journal article" date="2015" name="Nature">
        <title>rRNA introns, odd ribosomes, and small enigmatic genomes across a large radiation of phyla.</title>
        <authorList>
            <person name="Brown C.T."/>
            <person name="Hug L.A."/>
            <person name="Thomas B.C."/>
            <person name="Sharon I."/>
            <person name="Castelle C.J."/>
            <person name="Singh A."/>
            <person name="Wilkins M.J."/>
            <person name="Williams K.H."/>
            <person name="Banfield J.F."/>
        </authorList>
    </citation>
    <scope>NUCLEOTIDE SEQUENCE [LARGE SCALE GENOMIC DNA]</scope>
</reference>
<organism evidence="9 10">
    <name type="scientific">Candidatus Nomurabacteria bacterium GW2011_GWA1_46_11</name>
    <dbReference type="NCBI Taxonomy" id="1618732"/>
    <lineage>
        <taxon>Bacteria</taxon>
        <taxon>Candidatus Nomuraibacteriota</taxon>
    </lineage>
</organism>
<comment type="caution">
    <text evidence="9">The sequence shown here is derived from an EMBL/GenBank/DDBJ whole genome shotgun (WGS) entry which is preliminary data.</text>
</comment>
<evidence type="ECO:0000256" key="2">
    <source>
        <dbReference type="ARBA" id="ARBA00022448"/>
    </source>
</evidence>
<feature type="transmembrane region" description="Helical" evidence="8">
    <location>
        <begin position="178"/>
        <end position="198"/>
    </location>
</feature>
<keyword evidence="4" id="KW-0997">Cell inner membrane</keyword>
<dbReference type="Gene3D" id="1.20.1740.10">
    <property type="entry name" value="Amino acid/polyamine transporter I"/>
    <property type="match status" value="1"/>
</dbReference>
<dbReference type="Pfam" id="PF03222">
    <property type="entry name" value="Trp_Tyr_perm"/>
    <property type="match status" value="1"/>
</dbReference>
<feature type="transmembrane region" description="Helical" evidence="8">
    <location>
        <begin position="259"/>
        <end position="279"/>
    </location>
</feature>
<evidence type="ECO:0000256" key="6">
    <source>
        <dbReference type="ARBA" id="ARBA00022989"/>
    </source>
</evidence>
<name>A0A0G1NPC6_9BACT</name>
<evidence type="ECO:0000256" key="3">
    <source>
        <dbReference type="ARBA" id="ARBA00022475"/>
    </source>
</evidence>
<feature type="transmembrane region" description="Helical" evidence="8">
    <location>
        <begin position="148"/>
        <end position="166"/>
    </location>
</feature>
<evidence type="ECO:0000313" key="10">
    <source>
        <dbReference type="Proteomes" id="UP000034107"/>
    </source>
</evidence>
<dbReference type="AlphaFoldDB" id="A0A0G1NPC6"/>
<feature type="transmembrane region" description="Helical" evidence="8">
    <location>
        <begin position="317"/>
        <end position="337"/>
    </location>
</feature>
<evidence type="ECO:0000313" key="9">
    <source>
        <dbReference type="EMBL" id="KKU22137.1"/>
    </source>
</evidence>
<dbReference type="GO" id="GO:0003333">
    <property type="term" value="P:amino acid transmembrane transport"/>
    <property type="evidence" value="ECO:0007669"/>
    <property type="project" value="InterPro"/>
</dbReference>
<dbReference type="InterPro" id="IPR018227">
    <property type="entry name" value="Amino_acid_transport_2"/>
</dbReference>
<keyword evidence="5 8" id="KW-0812">Transmembrane</keyword>
<evidence type="ECO:0000256" key="8">
    <source>
        <dbReference type="SAM" id="Phobius"/>
    </source>
</evidence>
<keyword evidence="3" id="KW-1003">Cell membrane</keyword>
<comment type="subcellular location">
    <subcellularLocation>
        <location evidence="1">Cell inner membrane</location>
        <topology evidence="1">Multi-pass membrane protein</topology>
    </subcellularLocation>
</comment>
<feature type="transmembrane region" description="Helical" evidence="8">
    <location>
        <begin position="40"/>
        <end position="64"/>
    </location>
</feature>